<dbReference type="InterPro" id="IPR029063">
    <property type="entry name" value="SAM-dependent_MTases_sf"/>
</dbReference>
<dbReference type="Pfam" id="PF05175">
    <property type="entry name" value="MTS"/>
    <property type="match status" value="1"/>
</dbReference>
<comment type="caution">
    <text evidence="15">The sequence shown here is derived from an EMBL/GenBank/DDBJ whole genome shotgun (WGS) entry which is preliminary data.</text>
</comment>
<evidence type="ECO:0000256" key="7">
    <source>
        <dbReference type="ARBA" id="ARBA00022737"/>
    </source>
</evidence>
<evidence type="ECO:0000259" key="14">
    <source>
        <dbReference type="PROSITE" id="PS50893"/>
    </source>
</evidence>
<dbReference type="SMART" id="SM00155">
    <property type="entry name" value="PLDc"/>
    <property type="match status" value="2"/>
</dbReference>
<dbReference type="InterPro" id="IPR002052">
    <property type="entry name" value="DNA_methylase_N6_adenine_CS"/>
</dbReference>
<dbReference type="NCBIfam" id="TIGR04265">
    <property type="entry name" value="bac_cardiolipin"/>
    <property type="match status" value="1"/>
</dbReference>
<evidence type="ECO:0000256" key="10">
    <source>
        <dbReference type="ARBA" id="ARBA00022989"/>
    </source>
</evidence>
<reference evidence="15 16" key="1">
    <citation type="journal article" date="2020" name="Fungal Divers.">
        <title>Resolving the Mortierellaceae phylogeny through synthesis of multi-gene phylogenetics and phylogenomics.</title>
        <authorList>
            <person name="Vandepol N."/>
            <person name="Liber J."/>
            <person name="Desiro A."/>
            <person name="Na H."/>
            <person name="Kennedy M."/>
            <person name="Barry K."/>
            <person name="Grigoriev I.V."/>
            <person name="Miller A.N."/>
            <person name="O'Donnell K."/>
            <person name="Stajich J.E."/>
            <person name="Bonito G."/>
        </authorList>
    </citation>
    <scope>NUCLEOTIDE SEQUENCE [LARGE SCALE GENOMIC DNA]</scope>
    <source>
        <strain evidence="15 16">AD045</strain>
    </source>
</reference>
<dbReference type="InterPro" id="IPR007848">
    <property type="entry name" value="Small_mtfrase_dom"/>
</dbReference>
<dbReference type="InterPro" id="IPR003593">
    <property type="entry name" value="AAA+_ATPase"/>
</dbReference>
<feature type="region of interest" description="Disordered" evidence="12">
    <location>
        <begin position="1046"/>
        <end position="1066"/>
    </location>
</feature>
<dbReference type="Gene3D" id="3.30.870.10">
    <property type="entry name" value="Endonuclease Chain A"/>
    <property type="match status" value="2"/>
</dbReference>
<dbReference type="PANTHER" id="PTHR19211">
    <property type="entry name" value="ATP-BINDING TRANSPORT PROTEIN-RELATED"/>
    <property type="match status" value="1"/>
</dbReference>
<dbReference type="SMART" id="SM00382">
    <property type="entry name" value="AAA"/>
    <property type="match status" value="2"/>
</dbReference>
<dbReference type="PROSITE" id="PS00211">
    <property type="entry name" value="ABC_TRANSPORTER_1"/>
    <property type="match status" value="2"/>
</dbReference>
<keyword evidence="5" id="KW-0949">S-adenosyl-L-methionine</keyword>
<evidence type="ECO:0000256" key="9">
    <source>
        <dbReference type="ARBA" id="ARBA00022840"/>
    </source>
</evidence>
<dbReference type="EMBL" id="JAAAIM010000156">
    <property type="protein sequence ID" value="KAG0293424.1"/>
    <property type="molecule type" value="Genomic_DNA"/>
</dbReference>
<evidence type="ECO:0000256" key="5">
    <source>
        <dbReference type="ARBA" id="ARBA00022691"/>
    </source>
</evidence>
<name>A0ABQ7K9F5_9FUNG</name>
<dbReference type="Gene3D" id="3.40.50.300">
    <property type="entry name" value="P-loop containing nucleotide triphosphate hydrolases"/>
    <property type="match status" value="3"/>
</dbReference>
<dbReference type="PROSITE" id="PS00092">
    <property type="entry name" value="N6_MTASE"/>
    <property type="match status" value="1"/>
</dbReference>
<dbReference type="CDD" id="cd02440">
    <property type="entry name" value="AdoMet_MTases"/>
    <property type="match status" value="1"/>
</dbReference>
<keyword evidence="4" id="KW-0808">Transferase</keyword>
<keyword evidence="2" id="KW-1003">Cell membrane</keyword>
<feature type="compositionally biased region" description="Polar residues" evidence="12">
    <location>
        <begin position="1046"/>
        <end position="1059"/>
    </location>
</feature>
<evidence type="ECO:0000256" key="6">
    <source>
        <dbReference type="ARBA" id="ARBA00022692"/>
    </source>
</evidence>
<dbReference type="NCBIfam" id="TIGR00536">
    <property type="entry name" value="hemK_fam"/>
    <property type="match status" value="1"/>
</dbReference>
<dbReference type="Pfam" id="PF00005">
    <property type="entry name" value="ABC_tran"/>
    <property type="match status" value="2"/>
</dbReference>
<dbReference type="CDD" id="cd09155">
    <property type="entry name" value="PLDc_PaCLS_like_1"/>
    <property type="match status" value="1"/>
</dbReference>
<dbReference type="SUPFAM" id="SSF52540">
    <property type="entry name" value="P-loop containing nucleoside triphosphate hydrolases"/>
    <property type="match status" value="2"/>
</dbReference>
<proteinExistence type="predicted"/>
<evidence type="ECO:0000256" key="2">
    <source>
        <dbReference type="ARBA" id="ARBA00022475"/>
    </source>
</evidence>
<evidence type="ECO:0000313" key="16">
    <source>
        <dbReference type="Proteomes" id="UP001194696"/>
    </source>
</evidence>
<feature type="domain" description="PLD phosphodiesterase" evidence="13">
    <location>
        <begin position="361"/>
        <end position="388"/>
    </location>
</feature>
<evidence type="ECO:0000256" key="8">
    <source>
        <dbReference type="ARBA" id="ARBA00022741"/>
    </source>
</evidence>
<dbReference type="InterPro" id="IPR050611">
    <property type="entry name" value="ABCF"/>
</dbReference>
<evidence type="ECO:0000256" key="11">
    <source>
        <dbReference type="ARBA" id="ARBA00023136"/>
    </source>
</evidence>
<keyword evidence="7" id="KW-0677">Repeat</keyword>
<evidence type="ECO:0000256" key="1">
    <source>
        <dbReference type="ARBA" id="ARBA00004236"/>
    </source>
</evidence>
<dbReference type="InterPro" id="IPR001736">
    <property type="entry name" value="PLipase_D/transphosphatidylase"/>
</dbReference>
<dbReference type="InterPro" id="IPR017871">
    <property type="entry name" value="ABC_transporter-like_CS"/>
</dbReference>
<accession>A0ABQ7K9F5</accession>
<organism evidence="15 16">
    <name type="scientific">Linnemannia gamsii</name>
    <dbReference type="NCBI Taxonomy" id="64522"/>
    <lineage>
        <taxon>Eukaryota</taxon>
        <taxon>Fungi</taxon>
        <taxon>Fungi incertae sedis</taxon>
        <taxon>Mucoromycota</taxon>
        <taxon>Mortierellomycotina</taxon>
        <taxon>Mortierellomycetes</taxon>
        <taxon>Mortierellales</taxon>
        <taxon>Mortierellaceae</taxon>
        <taxon>Linnemannia</taxon>
    </lineage>
</organism>
<keyword evidence="9" id="KW-0067">ATP-binding</keyword>
<evidence type="ECO:0000313" key="15">
    <source>
        <dbReference type="EMBL" id="KAG0293424.1"/>
    </source>
</evidence>
<keyword evidence="10" id="KW-1133">Transmembrane helix</keyword>
<dbReference type="NCBIfam" id="TIGR03533">
    <property type="entry name" value="L3_gln_methyl"/>
    <property type="match status" value="1"/>
</dbReference>
<dbReference type="Gene3D" id="3.40.50.150">
    <property type="entry name" value="Vaccinia Virus protein VP39"/>
    <property type="match status" value="1"/>
</dbReference>
<keyword evidence="6" id="KW-0812">Transmembrane</keyword>
<protein>
    <submittedName>
        <fullName evidence="15">Uncharacterized protein</fullName>
    </submittedName>
</protein>
<dbReference type="PROSITE" id="PS50893">
    <property type="entry name" value="ABC_TRANSPORTER_2"/>
    <property type="match status" value="1"/>
</dbReference>
<keyword evidence="11" id="KW-0472">Membrane</keyword>
<evidence type="ECO:0000256" key="3">
    <source>
        <dbReference type="ARBA" id="ARBA00022603"/>
    </source>
</evidence>
<keyword evidence="8" id="KW-0547">Nucleotide-binding</keyword>
<comment type="subcellular location">
    <subcellularLocation>
        <location evidence="1">Cell membrane</location>
    </subcellularLocation>
</comment>
<evidence type="ECO:0000259" key="13">
    <source>
        <dbReference type="PROSITE" id="PS50035"/>
    </source>
</evidence>
<dbReference type="InterPro" id="IPR003439">
    <property type="entry name" value="ABC_transporter-like_ATP-bd"/>
</dbReference>
<dbReference type="InterPro" id="IPR017127">
    <property type="entry name" value="Ribosome_uL3_MTase"/>
</dbReference>
<dbReference type="PANTHER" id="PTHR19211:SF14">
    <property type="entry name" value="ATP-BINDING CASSETTE SUB-FAMILY F MEMBER 1"/>
    <property type="match status" value="1"/>
</dbReference>
<dbReference type="CDD" id="cd03221">
    <property type="entry name" value="ABCF_EF-3"/>
    <property type="match status" value="2"/>
</dbReference>
<feature type="domain" description="ABC transporter" evidence="14">
    <location>
        <begin position="602"/>
        <end position="853"/>
    </location>
</feature>
<dbReference type="SUPFAM" id="SSF53335">
    <property type="entry name" value="S-adenosyl-L-methionine-dependent methyltransferases"/>
    <property type="match status" value="1"/>
</dbReference>
<keyword evidence="3" id="KW-0489">Methyltransferase</keyword>
<dbReference type="InterPro" id="IPR027417">
    <property type="entry name" value="P-loop_NTPase"/>
</dbReference>
<dbReference type="Proteomes" id="UP001194696">
    <property type="component" value="Unassembled WGS sequence"/>
</dbReference>
<dbReference type="PROSITE" id="PS50035">
    <property type="entry name" value="PLD"/>
    <property type="match status" value="2"/>
</dbReference>
<dbReference type="SUPFAM" id="SSF56024">
    <property type="entry name" value="Phospholipase D/nuclease"/>
    <property type="match status" value="2"/>
</dbReference>
<feature type="domain" description="PLD phosphodiesterase" evidence="13">
    <location>
        <begin position="537"/>
        <end position="564"/>
    </location>
</feature>
<dbReference type="InterPro" id="IPR022924">
    <property type="entry name" value="Cardiolipin_synthase"/>
</dbReference>
<dbReference type="Pfam" id="PF13091">
    <property type="entry name" value="PLDc_2"/>
    <property type="match status" value="2"/>
</dbReference>
<dbReference type="InterPro" id="IPR004556">
    <property type="entry name" value="HemK-like"/>
</dbReference>
<evidence type="ECO:0000256" key="12">
    <source>
        <dbReference type="SAM" id="MobiDB-lite"/>
    </source>
</evidence>
<gene>
    <name evidence="15" type="ORF">BGZ96_002841</name>
</gene>
<keyword evidence="16" id="KW-1185">Reference proteome</keyword>
<sequence length="1155" mass="128347">MLAPFLDARLLETEIAALLQVLERRVKERVPAAYITREAWLHGYQFYVDERVIVPRSLIAELLQERFTPWLDETQPVETVLDLCTGSGCLAILAAETFSEAKVDAVDLSADALAVAQRNVATYKLNARLNLYQGDLYAPLPAQRRYDLIIANPPYVNEASMHELPAEYQHEPRLALAGGGDGMDIVRRIVDGARQWLTPHGHSRFTGYVNARRLCNRQMRRQAPQKIAPSALAQRPEHHRTDGLNQNTLTALTKLAQMPFTEGNQVRLLINGEATFTAIFAALERATHYVLVQFFVVRDDRLGRQLKDILLDKAATGVRVYFLYDGIGSYELPRQYTDSLKAGGVEVYQFAARRFVNRFQLNFRNHRKLVVVDGERAFIGGHNVGVEYLGEEPPLSPWRDTHIDILGPAVKDIQAVFIEDWYWATQQFPVIEPAKSGAPLAADMHCLVMPSGPADPSETYLLFCIELINTARQRIWISTPYFVPDEALFAALRLAVLRGLDVRILIPACSDHAVVFEASTLYAYDAVRAGIKVLRYRPGFVHQKVLLIDETAAAIGSANLDHRSFRLNFELMLLTLDSTFATAVNTMLKADFALAETCIGMIRFDQFTLARGVKPLFEKTSFTLNPGEKAGLVGANGAGKSSLFAVLRGTLQADAGDASWPLSWRIAHVAQETPATERSALDYTLDGDTVLREIEAQIARAHAAHDGLAEGNAHAAFADADGYTAPARAQALLLGLGFTLAQTQQSVAHFSGGWRMRLNLAQALMCRSDLLLLDEPTNHLDLDAIVWLEDWLNRYTGTLIVISHDREFLDAVCASTLHIDQQQITRYGGNYTKASKARQAQSRVKALEKMEQIASVQTASPFSFSFRTAGAAPNPMLTLDDIQCGYRSASRDVAIVNDLTLSIQNGQRIGLLGANGQAPEAREQELRSFLGSFNFSGNTAISPIAPFSGGEKARLALALMIWLKPNLLLLDEPTNHLDLETREALTLALAQFDGTLIVVSHDRHLLRAVCDQFMLVANHRLQPFDGDLDDYRAWLLRDAAAKRNLNNNRDTKVQTSNNTADRKAERRAQADLRQQAIQSKKPIQQRITQLEKVLQRLGKEKNVIDAELADPASYESEHKVRLADALKRQAEIAAQLAETESAWLNEQAALEQLEG</sequence>
<dbReference type="InterPro" id="IPR025202">
    <property type="entry name" value="PLD-like_dom"/>
</dbReference>
<evidence type="ECO:0000256" key="4">
    <source>
        <dbReference type="ARBA" id="ARBA00022679"/>
    </source>
</evidence>